<accession>A0A078KV88</accession>
<evidence type="ECO:0000313" key="2">
    <source>
        <dbReference type="Proteomes" id="UP000044071"/>
    </source>
</evidence>
<dbReference type="Proteomes" id="UP000044071">
    <property type="component" value="Unassembled WGS sequence"/>
</dbReference>
<dbReference type="STRING" id="1034943.BN59_02665"/>
<dbReference type="AlphaFoldDB" id="A0A078KV88"/>
<evidence type="ECO:0000313" key="1">
    <source>
        <dbReference type="EMBL" id="CDZ78355.1"/>
    </source>
</evidence>
<reference evidence="1 2" key="1">
    <citation type="submission" date="2014-06" db="EMBL/GenBank/DDBJ databases">
        <authorList>
            <person name="Urmite Genomes Urmite Genomes"/>
        </authorList>
    </citation>
    <scope>NUCLEOTIDE SEQUENCE [LARGE SCALE GENOMIC DNA]</scope>
</reference>
<dbReference type="RefSeq" id="WP_141650481.1">
    <property type="nucleotide sequence ID" value="NZ_CCVW01000003.1"/>
</dbReference>
<dbReference type="EMBL" id="CCSB01000003">
    <property type="protein sequence ID" value="CDZ78355.1"/>
    <property type="molecule type" value="Genomic_DNA"/>
</dbReference>
<sequence length="94" mass="10206">MEIDVGNRINIVSFDKPTQLETVKPVDSMTSSPPVTAKDDSTEITRTVNDAAFLLQLVTSKLSGAVIRNVSSSEYMQLLAILDRIVSGSVDKHV</sequence>
<organism evidence="1 2">
    <name type="scientific">Legionella massiliensis</name>
    <dbReference type="NCBI Taxonomy" id="1034943"/>
    <lineage>
        <taxon>Bacteria</taxon>
        <taxon>Pseudomonadati</taxon>
        <taxon>Pseudomonadota</taxon>
        <taxon>Gammaproteobacteria</taxon>
        <taxon>Legionellales</taxon>
        <taxon>Legionellaceae</taxon>
        <taxon>Legionella</taxon>
    </lineage>
</organism>
<gene>
    <name evidence="1" type="ORF">BN59_02665</name>
</gene>
<name>A0A078KV88_9GAMM</name>
<keyword evidence="2" id="KW-1185">Reference proteome</keyword>
<evidence type="ECO:0008006" key="3">
    <source>
        <dbReference type="Google" id="ProtNLM"/>
    </source>
</evidence>
<protein>
    <recommendedName>
        <fullName evidence="3">FlaG protein</fullName>
    </recommendedName>
</protein>
<proteinExistence type="predicted"/>